<keyword evidence="2" id="KW-0449">Lipoprotein</keyword>
<dbReference type="PROSITE" id="PS51257">
    <property type="entry name" value="PROKAR_LIPOPROTEIN"/>
    <property type="match status" value="1"/>
</dbReference>
<organism evidence="2 3">
    <name type="scientific">Dawidia soli</name>
    <dbReference type="NCBI Taxonomy" id="2782352"/>
    <lineage>
        <taxon>Bacteria</taxon>
        <taxon>Pseudomonadati</taxon>
        <taxon>Bacteroidota</taxon>
        <taxon>Cytophagia</taxon>
        <taxon>Cytophagales</taxon>
        <taxon>Chryseotaleaceae</taxon>
        <taxon>Dawidia</taxon>
    </lineage>
</organism>
<dbReference type="InterPro" id="IPR011990">
    <property type="entry name" value="TPR-like_helical_dom_sf"/>
</dbReference>
<name>A0AAP2D9I4_9BACT</name>
<dbReference type="Proteomes" id="UP001319180">
    <property type="component" value="Unassembled WGS sequence"/>
</dbReference>
<dbReference type="InterPro" id="IPR041662">
    <property type="entry name" value="SusD-like_2"/>
</dbReference>
<feature type="chain" id="PRO_5042877778" evidence="1">
    <location>
        <begin position="24"/>
        <end position="479"/>
    </location>
</feature>
<dbReference type="RefSeq" id="WP_254090068.1">
    <property type="nucleotide sequence ID" value="NZ_JAHESC010000011.1"/>
</dbReference>
<dbReference type="Gene3D" id="1.25.40.390">
    <property type="match status" value="1"/>
</dbReference>
<evidence type="ECO:0000313" key="3">
    <source>
        <dbReference type="Proteomes" id="UP001319180"/>
    </source>
</evidence>
<keyword evidence="1" id="KW-0732">Signal</keyword>
<accession>A0AAP2D9I4</accession>
<comment type="caution">
    <text evidence="2">The sequence shown here is derived from an EMBL/GenBank/DDBJ whole genome shotgun (WGS) entry which is preliminary data.</text>
</comment>
<dbReference type="AlphaFoldDB" id="A0AAP2D9I4"/>
<gene>
    <name evidence="2" type="ORF">KK078_09690</name>
</gene>
<sequence>MNTRYIKKLVSLVVVAALAVACGDDLTDTNVNPNEALHPQPDYLLTNAIKASVDTYWGVDNNMNSTLLFVQHLAKIQYTDPDRYRYTNTSFESTWKGFYSVGLADLAEITTLAEESGNDNYKGVALILRSWLFASLTDLYGAVPYRYAIQITDQLAPAYDGQDVVYGGILDDLKTAVELLDPEGDAIAGDILYNGNIANWIKFGNALRLRYALRIADQAEDKAREVITDLQGEPIISSNDELARLVYASSPNQNPIALNFETRNDYRVSRTMVETLRTLSDPRLPVFASPTEATTPEVYIGVPNGLTNDAASDLGLTKTSKPGSYFLRSDAPGVVLSYSEVLFNLAEAVEREFMTGDAEALYEQAITASLQQFGVTNTTVIDDYLDQPAVQYNAANYRESIGTQKWIALFGQGPEAFSEWRRLDYPQLTPAVNGVLAGKIPVRFIYPGSEQSLNGKSYRDAVNVQGTDALTTRLWFDKQ</sequence>
<protein>
    <submittedName>
        <fullName evidence="2">SusD/RagB family nutrient-binding outer membrane lipoprotein</fullName>
    </submittedName>
</protein>
<keyword evidence="3" id="KW-1185">Reference proteome</keyword>
<dbReference type="SUPFAM" id="SSF48452">
    <property type="entry name" value="TPR-like"/>
    <property type="match status" value="1"/>
</dbReference>
<proteinExistence type="predicted"/>
<evidence type="ECO:0000256" key="1">
    <source>
        <dbReference type="SAM" id="SignalP"/>
    </source>
</evidence>
<dbReference type="EMBL" id="JAHESC010000011">
    <property type="protein sequence ID" value="MBT1686830.1"/>
    <property type="molecule type" value="Genomic_DNA"/>
</dbReference>
<feature type="signal peptide" evidence="1">
    <location>
        <begin position="1"/>
        <end position="23"/>
    </location>
</feature>
<dbReference type="Pfam" id="PF12771">
    <property type="entry name" value="SusD-like_2"/>
    <property type="match status" value="1"/>
</dbReference>
<reference evidence="2 3" key="1">
    <citation type="submission" date="2021-05" db="EMBL/GenBank/DDBJ databases">
        <title>A Polyphasic approach of four new species of the genus Ohtaekwangia: Ohtaekwangia histidinii sp. nov., Ohtaekwangia cretensis sp. nov., Ohtaekwangia indiensis sp. nov., Ohtaekwangia reichenbachii sp. nov. from diverse environment.</title>
        <authorList>
            <person name="Octaviana S."/>
        </authorList>
    </citation>
    <scope>NUCLEOTIDE SEQUENCE [LARGE SCALE GENOMIC DNA]</scope>
    <source>
        <strain evidence="2 3">PWU37</strain>
    </source>
</reference>
<evidence type="ECO:0000313" key="2">
    <source>
        <dbReference type="EMBL" id="MBT1686830.1"/>
    </source>
</evidence>